<evidence type="ECO:0000313" key="3">
    <source>
        <dbReference type="Proteomes" id="UP000275395"/>
    </source>
</evidence>
<name>A0A3L6ZME0_9MICO</name>
<dbReference type="Proteomes" id="UP000275395">
    <property type="component" value="Unassembled WGS sequence"/>
</dbReference>
<dbReference type="RefSeq" id="WP_121657554.1">
    <property type="nucleotide sequence ID" value="NZ_RCUW01000007.1"/>
</dbReference>
<dbReference type="NCBIfam" id="NF033546">
    <property type="entry name" value="transpos_IS21"/>
    <property type="match status" value="1"/>
</dbReference>
<dbReference type="InterPro" id="IPR054353">
    <property type="entry name" value="IstA-like_C"/>
</dbReference>
<evidence type="ECO:0000259" key="1">
    <source>
        <dbReference type="Pfam" id="PF22483"/>
    </source>
</evidence>
<dbReference type="PANTHER" id="PTHR35004">
    <property type="entry name" value="TRANSPOSASE RV3428C-RELATED"/>
    <property type="match status" value="1"/>
</dbReference>
<organism evidence="2 3">
    <name type="scientific">Mycetocola reblochoni</name>
    <dbReference type="NCBI Taxonomy" id="331618"/>
    <lineage>
        <taxon>Bacteria</taxon>
        <taxon>Bacillati</taxon>
        <taxon>Actinomycetota</taxon>
        <taxon>Actinomycetes</taxon>
        <taxon>Micrococcales</taxon>
        <taxon>Microbacteriaceae</taxon>
        <taxon>Mycetocola</taxon>
    </lineage>
</organism>
<sequence length="556" mass="62064">MGSRVELYSEIRRAARVEGLSVNALAKRFRVHRRTVRQALASPVPPDRKTPERRAPKLESFKPLIDGWLRENLIAPKKQRMTATRMHARLLDEHAADVSYAAVRDYVAKRRREVLVEAGRIPEVFVPQLHAPGAEAEVDFGEVWVILAGVKTKCHMFTFRLSHSGKAIHRVYSTQSQEAFLEGHIDAFDEIGGVPALHIKYDNLTAAVKTVIYGSDRRRVENDRWVLFRSHYGFDAFYCLPGIDGAHEKGGVEGEVGRFRRTWLSPMPEIESLAELNAMIRRWDTRDEDRRINQRRTKVGDDFAIERPLLGPLPTERFDPGLVLHPRVDRSGLITVRMAKYSVPARLIGRKVRVSLRASEIVVFDGHREAARHERVVARGGESIVLDHYLEVLRLKPGALPGSTALAAAREAGVFTTAHEAFWQESRKVNGDSVGTRELIEVLLLHRSMRGVDVIAGIRAALTVGAVSADVVAVEARRHAGGSGSSRHLVAQRPDREQRVVSLTQRRLADPAAVIAGLPPDTRPLPTVAGYDDLLRRRARPAFAESPTDREGTTGT</sequence>
<dbReference type="AlphaFoldDB" id="A0A3L6ZME0"/>
<accession>A0A3L6ZME0</accession>
<protein>
    <submittedName>
        <fullName evidence="2">IS21 family transposase</fullName>
    </submittedName>
</protein>
<reference evidence="2 3" key="1">
    <citation type="submission" date="2018-10" db="EMBL/GenBank/DDBJ databases">
        <authorList>
            <person name="Li J."/>
        </authorList>
    </citation>
    <scope>NUCLEOTIDE SEQUENCE [LARGE SCALE GENOMIC DNA]</scope>
    <source>
        <strain evidence="2 3">JCM 30549</strain>
    </source>
</reference>
<evidence type="ECO:0000313" key="2">
    <source>
        <dbReference type="EMBL" id="RLP68711.1"/>
    </source>
</evidence>
<dbReference type="EMBL" id="RCUW01000007">
    <property type="protein sequence ID" value="RLP68711.1"/>
    <property type="molecule type" value="Genomic_DNA"/>
</dbReference>
<dbReference type="Pfam" id="PF22483">
    <property type="entry name" value="Mu-transpos_C_2"/>
    <property type="match status" value="1"/>
</dbReference>
<gene>
    <name evidence="2" type="ORF">D9V30_09110</name>
</gene>
<dbReference type="PANTHER" id="PTHR35004:SF7">
    <property type="entry name" value="INTEGRASE PROTEIN"/>
    <property type="match status" value="1"/>
</dbReference>
<feature type="domain" description="Transposase for insertion sequence element IS21-like C-terminal" evidence="1">
    <location>
        <begin position="313"/>
        <end position="382"/>
    </location>
</feature>
<proteinExistence type="predicted"/>
<comment type="caution">
    <text evidence="2">The sequence shown here is derived from an EMBL/GenBank/DDBJ whole genome shotgun (WGS) entry which is preliminary data.</text>
</comment>